<feature type="domain" description="Alanine dehydrogenase/pyridine nucleotide transhydrogenase N-terminal" evidence="9">
    <location>
        <begin position="4"/>
        <end position="142"/>
    </location>
</feature>
<keyword evidence="5" id="KW-0520">NAD</keyword>
<dbReference type="InterPro" id="IPR007698">
    <property type="entry name" value="AlaDH/PNT_NAD(H)-bd"/>
</dbReference>
<evidence type="ECO:0000256" key="1">
    <source>
        <dbReference type="ARBA" id="ARBA00012943"/>
    </source>
</evidence>
<dbReference type="RefSeq" id="WP_266085340.1">
    <property type="nucleotide sequence ID" value="NZ_RKLV01000001.1"/>
</dbReference>
<dbReference type="GO" id="GO:0008750">
    <property type="term" value="F:proton-translocating NAD(P)+ transhydrogenase activity"/>
    <property type="evidence" value="ECO:0007669"/>
    <property type="project" value="UniProtKB-EC"/>
</dbReference>
<dbReference type="SMART" id="SM01003">
    <property type="entry name" value="AlaDh_PNT_N"/>
    <property type="match status" value="1"/>
</dbReference>
<evidence type="ECO:0000256" key="7">
    <source>
        <dbReference type="SAM" id="MobiDB-lite"/>
    </source>
</evidence>
<protein>
    <recommendedName>
        <fullName evidence="1">proton-translocating NAD(P)(+) transhydrogenase</fullName>
        <ecNumber evidence="1">7.1.1.1</ecNumber>
    </recommendedName>
</protein>
<dbReference type="GO" id="GO:0005886">
    <property type="term" value="C:plasma membrane"/>
    <property type="evidence" value="ECO:0007669"/>
    <property type="project" value="TreeGrafter"/>
</dbReference>
<dbReference type="NCBIfam" id="NF006942">
    <property type="entry name" value="PRK09424.1"/>
    <property type="match status" value="1"/>
</dbReference>
<comment type="caution">
    <text evidence="10">The sequence shown here is derived from an EMBL/GenBank/DDBJ whole genome shotgun (WGS) entry which is preliminary data.</text>
</comment>
<evidence type="ECO:0000256" key="4">
    <source>
        <dbReference type="ARBA" id="ARBA00022967"/>
    </source>
</evidence>
<dbReference type="SMART" id="SM01002">
    <property type="entry name" value="AlaDh_PNT_C"/>
    <property type="match status" value="1"/>
</dbReference>
<reference evidence="10" key="1">
    <citation type="submission" date="2022-09" db="EMBL/GenBank/DDBJ databases">
        <title>Haloadaptaus new haloarchaeum isolated from saline soil.</title>
        <authorList>
            <person name="Duran-Viseras A."/>
            <person name="Sanchez-Porro C."/>
            <person name="Ventosa A."/>
        </authorList>
    </citation>
    <scope>NUCLEOTIDE SEQUENCE</scope>
    <source>
        <strain evidence="10">F3-133</strain>
    </source>
</reference>
<dbReference type="CDD" id="cd05304">
    <property type="entry name" value="Rubrum_tdh"/>
    <property type="match status" value="1"/>
</dbReference>
<dbReference type="Proteomes" id="UP001149411">
    <property type="component" value="Unassembled WGS sequence"/>
</dbReference>
<organism evidence="10 11">
    <name type="scientific">Halorutilus salinus</name>
    <dbReference type="NCBI Taxonomy" id="2487751"/>
    <lineage>
        <taxon>Archaea</taxon>
        <taxon>Methanobacteriati</taxon>
        <taxon>Methanobacteriota</taxon>
        <taxon>Stenosarchaea group</taxon>
        <taxon>Halobacteria</taxon>
        <taxon>Halorutilales</taxon>
        <taxon>Halorutilaceae</taxon>
        <taxon>Halorutilus</taxon>
    </lineage>
</organism>
<feature type="compositionally biased region" description="Basic and acidic residues" evidence="7">
    <location>
        <begin position="365"/>
        <end position="376"/>
    </location>
</feature>
<dbReference type="GO" id="GO:0006740">
    <property type="term" value="P:NADPH regeneration"/>
    <property type="evidence" value="ECO:0007669"/>
    <property type="project" value="TreeGrafter"/>
</dbReference>
<dbReference type="AlphaFoldDB" id="A0A9Q4C3L3"/>
<keyword evidence="3" id="KW-0521">NADP</keyword>
<dbReference type="Gene3D" id="3.40.50.720">
    <property type="entry name" value="NAD(P)-binding Rossmann-like Domain"/>
    <property type="match status" value="2"/>
</dbReference>
<dbReference type="SUPFAM" id="SSF51735">
    <property type="entry name" value="NAD(P)-binding Rossmann-fold domains"/>
    <property type="match status" value="1"/>
</dbReference>
<evidence type="ECO:0000313" key="10">
    <source>
        <dbReference type="EMBL" id="MCX2817839.1"/>
    </source>
</evidence>
<keyword evidence="11" id="KW-1185">Reference proteome</keyword>
<dbReference type="PANTHER" id="PTHR10160">
    <property type="entry name" value="NAD(P) TRANSHYDROGENASE"/>
    <property type="match status" value="1"/>
</dbReference>
<dbReference type="PROSITE" id="PS00836">
    <property type="entry name" value="ALADH_PNT_1"/>
    <property type="match status" value="1"/>
</dbReference>
<feature type="compositionally biased region" description="Basic and acidic residues" evidence="7">
    <location>
        <begin position="386"/>
        <end position="398"/>
    </location>
</feature>
<feature type="domain" description="Alanine dehydrogenase/pyridine nucleotide transhydrogenase NAD(H)-binding" evidence="8">
    <location>
        <begin position="151"/>
        <end position="316"/>
    </location>
</feature>
<accession>A0A9Q4C3L3</accession>
<keyword evidence="2" id="KW-0547">Nucleotide-binding</keyword>
<dbReference type="Pfam" id="PF01262">
    <property type="entry name" value="AlaDh_PNT_C"/>
    <property type="match status" value="1"/>
</dbReference>
<evidence type="ECO:0000256" key="5">
    <source>
        <dbReference type="ARBA" id="ARBA00023027"/>
    </source>
</evidence>
<evidence type="ECO:0000256" key="6">
    <source>
        <dbReference type="ARBA" id="ARBA00048202"/>
    </source>
</evidence>
<evidence type="ECO:0000256" key="2">
    <source>
        <dbReference type="ARBA" id="ARBA00022741"/>
    </source>
</evidence>
<keyword evidence="4" id="KW-1278">Translocase</keyword>
<feature type="region of interest" description="Disordered" evidence="7">
    <location>
        <begin position="219"/>
        <end position="241"/>
    </location>
</feature>
<comment type="catalytic activity">
    <reaction evidence="6">
        <text>NAD(+) + NADPH + H(+)(in) = NADH + NADP(+) + H(+)(out)</text>
        <dbReference type="Rhea" id="RHEA:47992"/>
        <dbReference type="ChEBI" id="CHEBI:15378"/>
        <dbReference type="ChEBI" id="CHEBI:57540"/>
        <dbReference type="ChEBI" id="CHEBI:57783"/>
        <dbReference type="ChEBI" id="CHEBI:57945"/>
        <dbReference type="ChEBI" id="CHEBI:58349"/>
        <dbReference type="EC" id="7.1.1.1"/>
    </reaction>
</comment>
<name>A0A9Q4C3L3_9EURY</name>
<dbReference type="InterPro" id="IPR007886">
    <property type="entry name" value="AlaDH/PNT_N"/>
</dbReference>
<feature type="compositionally biased region" description="Acidic residues" evidence="7">
    <location>
        <begin position="221"/>
        <end position="232"/>
    </location>
</feature>
<evidence type="ECO:0000256" key="3">
    <source>
        <dbReference type="ARBA" id="ARBA00022857"/>
    </source>
</evidence>
<dbReference type="EMBL" id="RKLV01000001">
    <property type="protein sequence ID" value="MCX2817839.1"/>
    <property type="molecule type" value="Genomic_DNA"/>
</dbReference>
<dbReference type="InterPro" id="IPR008142">
    <property type="entry name" value="AlaDH/PNT_CS1"/>
</dbReference>
<sequence>MIIGVPGETAEGETRVALTPPVAGELVEDGHDVCVAEGAGEGADWKDDEYREAGCEVLEGRLDVFDRSDVVLHVRGLGADEEASTDRYSEGQVVVGLLGPYGLDGELKELADRNVSAFALELIPRISRAQSMDAVSSMDSVSGYRAITMAANSLPKMFPMEMTAAGTVQPAEVFVLGAGVAGLKAIATSERLGASTVANDVRPEVREEVESLGAEFVSVGDETEEMSDEEGYATEQEKSFEQKQKEMLMEVVPEADVVITTAAIPGRPAPQPITDEMIERMDPGSVVIDLAAESGGNCEPSRAGETVEHGGVEVRGPTNLPATIPQTASYLYSNNIKNMLDLLISDGEMDIDTGDEILDSTLLTHDGEVRAPHREDQGEDEDEGDENKNEEAQKEVGE</sequence>
<evidence type="ECO:0000259" key="9">
    <source>
        <dbReference type="SMART" id="SM01003"/>
    </source>
</evidence>
<evidence type="ECO:0000259" key="8">
    <source>
        <dbReference type="SMART" id="SM01002"/>
    </source>
</evidence>
<gene>
    <name evidence="10" type="ORF">EGH25_00465</name>
</gene>
<keyword evidence="10" id="KW-0560">Oxidoreductase</keyword>
<proteinExistence type="predicted"/>
<dbReference type="Pfam" id="PF05222">
    <property type="entry name" value="AlaDh_PNT_N"/>
    <property type="match status" value="1"/>
</dbReference>
<evidence type="ECO:0000313" key="11">
    <source>
        <dbReference type="Proteomes" id="UP001149411"/>
    </source>
</evidence>
<dbReference type="SUPFAM" id="SSF52283">
    <property type="entry name" value="Formate/glycerate dehydrogenase catalytic domain-like"/>
    <property type="match status" value="1"/>
</dbReference>
<dbReference type="EC" id="7.1.1.1" evidence="1"/>
<dbReference type="PANTHER" id="PTHR10160:SF19">
    <property type="entry name" value="PROTON-TRANSLOCATING NAD(P)(+) TRANSHYDROGENASE"/>
    <property type="match status" value="1"/>
</dbReference>
<dbReference type="GO" id="GO:0016491">
    <property type="term" value="F:oxidoreductase activity"/>
    <property type="evidence" value="ECO:0007669"/>
    <property type="project" value="UniProtKB-KW"/>
</dbReference>
<feature type="region of interest" description="Disordered" evidence="7">
    <location>
        <begin position="362"/>
        <end position="398"/>
    </location>
</feature>
<dbReference type="GO" id="GO:0050661">
    <property type="term" value="F:NADP binding"/>
    <property type="evidence" value="ECO:0007669"/>
    <property type="project" value="TreeGrafter"/>
</dbReference>
<dbReference type="InterPro" id="IPR036291">
    <property type="entry name" value="NAD(P)-bd_dom_sf"/>
</dbReference>